<dbReference type="Pfam" id="PF00004">
    <property type="entry name" value="AAA"/>
    <property type="match status" value="1"/>
</dbReference>
<evidence type="ECO:0000313" key="3">
    <source>
        <dbReference type="Proteomes" id="UP000315303"/>
    </source>
</evidence>
<dbReference type="EMBL" id="SAWY01000019">
    <property type="protein sequence ID" value="TPH15749.1"/>
    <property type="molecule type" value="Genomic_DNA"/>
</dbReference>
<accession>A0A502KYY9</accession>
<comment type="caution">
    <text evidence="2">The sequence shown here is derived from an EMBL/GenBank/DDBJ whole genome shotgun (WGS) entry which is preliminary data.</text>
</comment>
<protein>
    <submittedName>
        <fullName evidence="2">AAA family ATPase</fullName>
    </submittedName>
</protein>
<dbReference type="GO" id="GO:0016887">
    <property type="term" value="F:ATP hydrolysis activity"/>
    <property type="evidence" value="ECO:0007669"/>
    <property type="project" value="InterPro"/>
</dbReference>
<evidence type="ECO:0000259" key="1">
    <source>
        <dbReference type="Pfam" id="PF00004"/>
    </source>
</evidence>
<dbReference type="SUPFAM" id="SSF52540">
    <property type="entry name" value="P-loop containing nucleoside triphosphate hydrolases"/>
    <property type="match status" value="1"/>
</dbReference>
<dbReference type="PANTHER" id="PTHR43718:SF2">
    <property type="entry name" value="LON PROTEASE HOMOLOG, MITOCHONDRIAL"/>
    <property type="match status" value="1"/>
</dbReference>
<keyword evidence="3" id="KW-1185">Reference proteome</keyword>
<dbReference type="OrthoDB" id="9809379at2"/>
<dbReference type="GO" id="GO:0004176">
    <property type="term" value="F:ATP-dependent peptidase activity"/>
    <property type="evidence" value="ECO:0007669"/>
    <property type="project" value="InterPro"/>
</dbReference>
<dbReference type="InterPro" id="IPR027065">
    <property type="entry name" value="Lon_Prtase"/>
</dbReference>
<dbReference type="InterPro" id="IPR003959">
    <property type="entry name" value="ATPase_AAA_core"/>
</dbReference>
<dbReference type="AlphaFoldDB" id="A0A502KYY9"/>
<name>A0A502KYY9_9GAMM</name>
<gene>
    <name evidence="2" type="ORF">EPA86_09260</name>
</gene>
<proteinExistence type="predicted"/>
<dbReference type="GO" id="GO:0006515">
    <property type="term" value="P:protein quality control for misfolded or incompletely synthesized proteins"/>
    <property type="evidence" value="ECO:0007669"/>
    <property type="project" value="TreeGrafter"/>
</dbReference>
<dbReference type="InterPro" id="IPR027417">
    <property type="entry name" value="P-loop_NTPase"/>
</dbReference>
<dbReference type="GO" id="GO:0051131">
    <property type="term" value="P:chaperone-mediated protein complex assembly"/>
    <property type="evidence" value="ECO:0007669"/>
    <property type="project" value="TreeGrafter"/>
</dbReference>
<dbReference type="GO" id="GO:0005524">
    <property type="term" value="F:ATP binding"/>
    <property type="evidence" value="ECO:0007669"/>
    <property type="project" value="InterPro"/>
</dbReference>
<organism evidence="2 3">
    <name type="scientific">Litorilituus lipolyticus</name>
    <dbReference type="NCBI Taxonomy" id="2491017"/>
    <lineage>
        <taxon>Bacteria</taxon>
        <taxon>Pseudomonadati</taxon>
        <taxon>Pseudomonadota</taxon>
        <taxon>Gammaproteobacteria</taxon>
        <taxon>Alteromonadales</taxon>
        <taxon>Colwelliaceae</taxon>
        <taxon>Litorilituus</taxon>
    </lineage>
</organism>
<feature type="domain" description="ATPase AAA-type core" evidence="1">
    <location>
        <begin position="570"/>
        <end position="702"/>
    </location>
</feature>
<sequence length="800" mass="91094">MLLKSRSVFMKYINRNNKAIEVSTTELHFDELNNFPIEVIVETINFWVPTLTFAKAIKYADWQSILNLFYYTECLDDAFFNETPPFGLLDSSTGESVLAQNKILKKLRQVQSVMLSKGQYSARTKRIASLDNLETTKILTYRTEILRDTLHNASYEDCVAVMAAINGNDVGDEVLKLILKSKEDIEYFMLQDMRNVTDDKALSTINTLREKLEYYAREPWHIGHEPVNRSNEAIIERKFVKVVGEACDELKHGCREMPNKHLAKILIAINDELKNAFYGLLSDDYARELKVAVANLESDIFNKWKSRSFFKNKSESDVTAFIQKQHNYNCQRAYRPLCRLENFINSHQLVTEEPLPGAENDAQTPLSFTQLANYQDSAIRYMLRLAHTDDLLAAFYYCQSAPELKRIYNIVPTMKRRFEQAYLVHDVVPTEQAVQAQLKLINLLECAPEVPKPDLKKQPIQTAQQERLEPKVKIEPQQLTKAIYNKAALEEVLLLRDATGEHGAEAVRKVLDKGPTKTVLIATQRMLDEMEGLAQDFPNLAEPIEEILICLKLSLFNQSAIEFPVINLQSVPGCGKTEFIRSLACRLGLEFFDQSVSGFGGKQDLIGGSSQFKSSNIGAIAESVLVKASTAQPIVLLDEICLARPDIDHSIVPSLLGLFDIEQRKSVKEQFLDVEMDLSSVLFFTTTNNYENLIPAIKSRLKNYDIQPPSQQQMRTICQNIYTNYLTEKNFQHFKEKLNERIIDLLSELTPREAKIAVISGIRRAFVRATNRESLIEVELQDVSASRGSSCERKPAGFIH</sequence>
<dbReference type="GO" id="GO:0007005">
    <property type="term" value="P:mitochondrion organization"/>
    <property type="evidence" value="ECO:0007669"/>
    <property type="project" value="TreeGrafter"/>
</dbReference>
<evidence type="ECO:0000313" key="2">
    <source>
        <dbReference type="EMBL" id="TPH15749.1"/>
    </source>
</evidence>
<reference evidence="2 3" key="1">
    <citation type="submission" date="2019-01" db="EMBL/GenBank/DDBJ databases">
        <title>Litorilituus lipolytica sp. nov., isolated from intertidal sand of the Yellow Sea in China.</title>
        <authorList>
            <person name="Liu A."/>
        </authorList>
    </citation>
    <scope>NUCLEOTIDE SEQUENCE [LARGE SCALE GENOMIC DNA]</scope>
    <source>
        <strain evidence="2 3">RZ04</strain>
    </source>
</reference>
<dbReference type="Proteomes" id="UP000315303">
    <property type="component" value="Unassembled WGS sequence"/>
</dbReference>
<dbReference type="GO" id="GO:0004252">
    <property type="term" value="F:serine-type endopeptidase activity"/>
    <property type="evidence" value="ECO:0007669"/>
    <property type="project" value="InterPro"/>
</dbReference>
<dbReference type="PANTHER" id="PTHR43718">
    <property type="entry name" value="LON PROTEASE"/>
    <property type="match status" value="1"/>
</dbReference>
<dbReference type="GO" id="GO:0003697">
    <property type="term" value="F:single-stranded DNA binding"/>
    <property type="evidence" value="ECO:0007669"/>
    <property type="project" value="TreeGrafter"/>
</dbReference>
<dbReference type="Gene3D" id="3.40.50.300">
    <property type="entry name" value="P-loop containing nucleotide triphosphate hydrolases"/>
    <property type="match status" value="1"/>
</dbReference>